<feature type="transmembrane region" description="Helical" evidence="2">
    <location>
        <begin position="118"/>
        <end position="137"/>
    </location>
</feature>
<keyword evidence="2" id="KW-0812">Transmembrane</keyword>
<keyword evidence="4" id="KW-1185">Reference proteome</keyword>
<reference evidence="3" key="1">
    <citation type="submission" date="2023-06" db="EMBL/GenBank/DDBJ databases">
        <title>Genome-scale phylogeny and comparative genomics of the fungal order Sordariales.</title>
        <authorList>
            <consortium name="Lawrence Berkeley National Laboratory"/>
            <person name="Hensen N."/>
            <person name="Bonometti L."/>
            <person name="Westerberg I."/>
            <person name="Brannstrom I.O."/>
            <person name="Guillou S."/>
            <person name="Cros-Aarteil S."/>
            <person name="Calhoun S."/>
            <person name="Haridas S."/>
            <person name="Kuo A."/>
            <person name="Mondo S."/>
            <person name="Pangilinan J."/>
            <person name="Riley R."/>
            <person name="LaButti K."/>
            <person name="Andreopoulos B."/>
            <person name="Lipzen A."/>
            <person name="Chen C."/>
            <person name="Yanf M."/>
            <person name="Daum C."/>
            <person name="Ng V."/>
            <person name="Clum A."/>
            <person name="Steindorff A."/>
            <person name="Ohm R."/>
            <person name="Martin F."/>
            <person name="Silar P."/>
            <person name="Natvig D."/>
            <person name="Lalanne C."/>
            <person name="Gautier V."/>
            <person name="Ament-velasquez S.L."/>
            <person name="Kruys A."/>
            <person name="Hutchinson M.I."/>
            <person name="Powell A.J."/>
            <person name="Barry K."/>
            <person name="Miller A.N."/>
            <person name="Grigoriev I.V."/>
            <person name="Debuchy R."/>
            <person name="Gladieux P."/>
            <person name="Thoren M.H."/>
            <person name="Johannesson H."/>
        </authorList>
    </citation>
    <scope>NUCLEOTIDE SEQUENCE</scope>
    <source>
        <strain evidence="3">SMH3391-2</strain>
    </source>
</reference>
<accession>A0AA39X123</accession>
<keyword evidence="2" id="KW-1133">Transmembrane helix</keyword>
<evidence type="ECO:0000313" key="4">
    <source>
        <dbReference type="Proteomes" id="UP001174934"/>
    </source>
</evidence>
<keyword evidence="2" id="KW-0472">Membrane</keyword>
<proteinExistence type="predicted"/>
<evidence type="ECO:0000256" key="2">
    <source>
        <dbReference type="SAM" id="Phobius"/>
    </source>
</evidence>
<dbReference type="AlphaFoldDB" id="A0AA39X123"/>
<dbReference type="EMBL" id="JAULSR010000003">
    <property type="protein sequence ID" value="KAK0625322.1"/>
    <property type="molecule type" value="Genomic_DNA"/>
</dbReference>
<evidence type="ECO:0000313" key="3">
    <source>
        <dbReference type="EMBL" id="KAK0625322.1"/>
    </source>
</evidence>
<sequence>MAAVVASTVGFVRAANNANNARNAASPARNKTKFFGSQIGGKSVINYSYTDLPWKLMAYDLYYFFTFIWALPHVLIPLTPSDSGHLAELSLTLQNVLCIVVHFVLCILQLAFLVSLPLMVLLPIWTAAVVVGLFMLLNHGLCMLLNGPSSQVEYHSDPKYAPELPKHAHEQWIFINGVAAGEHWLQSNLDRLAITFKRPILGIHNKTNGIIFDVIECLVQRNLGYATTDVRVCYRIIKEKLYNPQYSKVIFVLHSQGAIEGSMVLDWLLQELPQDLLAKLEVYTFGCAANHFNNPHRHIYSQDKAFRHPLAASTDSTNVGEAVAPAEDAAPIIRQPQPNHGNGSAPRPSNAVPTEMDNATSPSLSSNTSSTFSLVSSSTNTNTNNIHTSTNGNSNTNLSNTANPSDNHHPSVSTETTSHHPTSVSDRAIGHIEHYAHTTDFVALWGVLHFATSAPASQSSNLPRFIGRVFARTSARGGHQFCQHYLDGMFPLERDVASGEFVGCLDEGVDGGNEFMESEVTVGVEGDEMENAREAMGVSWLGDRGPYDGDLGGGVEIHGGSPILRRGRRGRRREDGEGEEDGERKVRVKELSRLWLYRNGRSPEDKPPLLGRGADGVVRMATI</sequence>
<comment type="caution">
    <text evidence="3">The sequence shown here is derived from an EMBL/GenBank/DDBJ whole genome shotgun (WGS) entry which is preliminary data.</text>
</comment>
<feature type="region of interest" description="Disordered" evidence="1">
    <location>
        <begin position="333"/>
        <end position="423"/>
    </location>
</feature>
<organism evidence="3 4">
    <name type="scientific">Bombardia bombarda</name>
    <dbReference type="NCBI Taxonomy" id="252184"/>
    <lineage>
        <taxon>Eukaryota</taxon>
        <taxon>Fungi</taxon>
        <taxon>Dikarya</taxon>
        <taxon>Ascomycota</taxon>
        <taxon>Pezizomycotina</taxon>
        <taxon>Sordariomycetes</taxon>
        <taxon>Sordariomycetidae</taxon>
        <taxon>Sordariales</taxon>
        <taxon>Lasiosphaeriaceae</taxon>
        <taxon>Bombardia</taxon>
    </lineage>
</organism>
<feature type="compositionally biased region" description="Polar residues" evidence="1">
    <location>
        <begin position="402"/>
        <end position="423"/>
    </location>
</feature>
<feature type="transmembrane region" description="Helical" evidence="2">
    <location>
        <begin position="61"/>
        <end position="79"/>
    </location>
</feature>
<feature type="compositionally biased region" description="Low complexity" evidence="1">
    <location>
        <begin position="360"/>
        <end position="401"/>
    </location>
</feature>
<dbReference type="PANTHER" id="PTHR42044:SF1">
    <property type="entry name" value="DUF676 DOMAIN-CONTAINING PROTEIN"/>
    <property type="match status" value="1"/>
</dbReference>
<gene>
    <name evidence="3" type="ORF">B0T17DRAFT_491922</name>
</gene>
<evidence type="ECO:0000256" key="1">
    <source>
        <dbReference type="SAM" id="MobiDB-lite"/>
    </source>
</evidence>
<feature type="transmembrane region" description="Helical" evidence="2">
    <location>
        <begin position="91"/>
        <end position="112"/>
    </location>
</feature>
<feature type="region of interest" description="Disordered" evidence="1">
    <location>
        <begin position="554"/>
        <end position="584"/>
    </location>
</feature>
<protein>
    <submittedName>
        <fullName evidence="3">Uncharacterized protein</fullName>
    </submittedName>
</protein>
<dbReference type="PANTHER" id="PTHR42044">
    <property type="entry name" value="DUF676 DOMAIN-CONTAINING PROTEIN-RELATED"/>
    <property type="match status" value="1"/>
</dbReference>
<name>A0AA39X123_9PEZI</name>
<dbReference type="Proteomes" id="UP001174934">
    <property type="component" value="Unassembled WGS sequence"/>
</dbReference>